<evidence type="ECO:0000313" key="1">
    <source>
        <dbReference type="EMBL" id="MET1256958.1"/>
    </source>
</evidence>
<protein>
    <submittedName>
        <fullName evidence="1">Uncharacterized protein</fullName>
    </submittedName>
</protein>
<name>A0ABV2BYS9_9GAMM</name>
<accession>A0ABV2BYS9</accession>
<reference evidence="1 2" key="1">
    <citation type="submission" date="2024-06" db="EMBL/GenBank/DDBJ databases">
        <authorList>
            <person name="Li F."/>
        </authorList>
    </citation>
    <scope>NUCLEOTIDE SEQUENCE [LARGE SCALE GENOMIC DNA]</scope>
    <source>
        <strain evidence="1 2">GXAS 311</strain>
    </source>
</reference>
<gene>
    <name evidence="1" type="ORF">ABVT43_17580</name>
</gene>
<evidence type="ECO:0000313" key="2">
    <source>
        <dbReference type="Proteomes" id="UP001548189"/>
    </source>
</evidence>
<dbReference type="EMBL" id="JBEVCJ010000031">
    <property type="protein sequence ID" value="MET1256958.1"/>
    <property type="molecule type" value="Genomic_DNA"/>
</dbReference>
<keyword evidence="2" id="KW-1185">Reference proteome</keyword>
<sequence>MIENKRVRKTKGYFKLFLSFFVLTVGFFLFYLCEKYGLLTLIPGAILGGIGLYTAWYNIPLAELDTKSKAVSNSKKIECIVEEKKD</sequence>
<comment type="caution">
    <text evidence="1">The sequence shown here is derived from an EMBL/GenBank/DDBJ whole genome shotgun (WGS) entry which is preliminary data.</text>
</comment>
<organism evidence="1 2">
    <name type="scientific">Aliikangiella maris</name>
    <dbReference type="NCBI Taxonomy" id="3162458"/>
    <lineage>
        <taxon>Bacteria</taxon>
        <taxon>Pseudomonadati</taxon>
        <taxon>Pseudomonadota</taxon>
        <taxon>Gammaproteobacteria</taxon>
        <taxon>Oceanospirillales</taxon>
        <taxon>Pleioneaceae</taxon>
        <taxon>Aliikangiella</taxon>
    </lineage>
</organism>
<dbReference type="Proteomes" id="UP001548189">
    <property type="component" value="Unassembled WGS sequence"/>
</dbReference>
<proteinExistence type="predicted"/>